<comment type="caution">
    <text evidence="3">The sequence shown here is derived from an EMBL/GenBank/DDBJ whole genome shotgun (WGS) entry which is preliminary data.</text>
</comment>
<keyword evidence="2" id="KW-0472">Membrane</keyword>
<sequence>MSIMENLWEWVLTAFLGLIGVLYNQQEKKIERLEVRVKEGESLFSAYRENAAGKYVSREEIKEDFAEIKEMLHRLGEKLDRKADK</sequence>
<evidence type="ECO:0000256" key="2">
    <source>
        <dbReference type="SAM" id="Phobius"/>
    </source>
</evidence>
<keyword evidence="4" id="KW-1185">Reference proteome</keyword>
<dbReference type="RefSeq" id="WP_186638720.1">
    <property type="nucleotide sequence ID" value="NZ_JACOAF010000030.1"/>
</dbReference>
<keyword evidence="1" id="KW-0175">Coiled coil</keyword>
<evidence type="ECO:0000256" key="1">
    <source>
        <dbReference type="SAM" id="Coils"/>
    </source>
</evidence>
<reference evidence="3 4" key="1">
    <citation type="journal article" date="2019" name="Int. J. Syst. Evol. Microbiol.">
        <title>Rufibacter sediminis sp. nov., isolated from freshwater lake sediment.</title>
        <authorList>
            <person name="Qu J.H."/>
            <person name="Zhang L.J."/>
            <person name="Fu Y.H."/>
            <person name="Li H.F."/>
        </authorList>
    </citation>
    <scope>NUCLEOTIDE SEQUENCE [LARGE SCALE GENOMIC DNA]</scope>
    <source>
        <strain evidence="3 4">H-1</strain>
    </source>
</reference>
<dbReference type="Proteomes" id="UP000659698">
    <property type="component" value="Unassembled WGS sequence"/>
</dbReference>
<accession>A0ABR6VTY7</accession>
<gene>
    <name evidence="3" type="ORF">H7U12_13340</name>
</gene>
<proteinExistence type="predicted"/>
<evidence type="ECO:0000313" key="4">
    <source>
        <dbReference type="Proteomes" id="UP000659698"/>
    </source>
</evidence>
<feature type="transmembrane region" description="Helical" evidence="2">
    <location>
        <begin position="6"/>
        <end position="23"/>
    </location>
</feature>
<name>A0ABR6VTY7_9BACT</name>
<evidence type="ECO:0000313" key="3">
    <source>
        <dbReference type="EMBL" id="MBC3540672.1"/>
    </source>
</evidence>
<protein>
    <submittedName>
        <fullName evidence="3">Uncharacterized protein</fullName>
    </submittedName>
</protein>
<feature type="coiled-coil region" evidence="1">
    <location>
        <begin position="23"/>
        <end position="78"/>
    </location>
</feature>
<keyword evidence="2" id="KW-1133">Transmembrane helix</keyword>
<dbReference type="EMBL" id="JACOAF010000030">
    <property type="protein sequence ID" value="MBC3540672.1"/>
    <property type="molecule type" value="Genomic_DNA"/>
</dbReference>
<keyword evidence="2" id="KW-0812">Transmembrane</keyword>
<organism evidence="3 4">
    <name type="scientific">Rufibacter sediminis</name>
    <dbReference type="NCBI Taxonomy" id="2762756"/>
    <lineage>
        <taxon>Bacteria</taxon>
        <taxon>Pseudomonadati</taxon>
        <taxon>Bacteroidota</taxon>
        <taxon>Cytophagia</taxon>
        <taxon>Cytophagales</taxon>
        <taxon>Hymenobacteraceae</taxon>
        <taxon>Rufibacter</taxon>
    </lineage>
</organism>